<dbReference type="Gene3D" id="3.30.565.10">
    <property type="entry name" value="Histidine kinase-like ATPase, C-terminal domain"/>
    <property type="match status" value="1"/>
</dbReference>
<keyword evidence="3" id="KW-1185">Reference proteome</keyword>
<dbReference type="InterPro" id="IPR003594">
    <property type="entry name" value="HATPase_dom"/>
</dbReference>
<dbReference type="Pfam" id="PF13581">
    <property type="entry name" value="HATPase_c_2"/>
    <property type="match status" value="1"/>
</dbReference>
<comment type="caution">
    <text evidence="2">The sequence shown here is derived from an EMBL/GenBank/DDBJ whole genome shotgun (WGS) entry which is preliminary data.</text>
</comment>
<evidence type="ECO:0000313" key="2">
    <source>
        <dbReference type="EMBL" id="MDT0611477.1"/>
    </source>
</evidence>
<gene>
    <name evidence="2" type="ORF">RM812_14745</name>
</gene>
<dbReference type="Proteomes" id="UP001180724">
    <property type="component" value="Unassembled WGS sequence"/>
</dbReference>
<evidence type="ECO:0000259" key="1">
    <source>
        <dbReference type="Pfam" id="PF13581"/>
    </source>
</evidence>
<reference evidence="2" key="1">
    <citation type="submission" date="2024-05" db="EMBL/GenBank/DDBJ databases">
        <title>30 novel species of actinomycetes from the DSMZ collection.</title>
        <authorList>
            <person name="Nouioui I."/>
        </authorList>
    </citation>
    <scope>NUCLEOTIDE SEQUENCE</scope>
    <source>
        <strain evidence="2">DSM 40712</strain>
    </source>
</reference>
<name>A0ABU3APG9_9ACTN</name>
<proteinExistence type="predicted"/>
<accession>A0ABU3APG9</accession>
<dbReference type="InterPro" id="IPR036890">
    <property type="entry name" value="HATPase_C_sf"/>
</dbReference>
<sequence length="138" mass="15689">MRFSSTRRGARPARRMAEHLLDAWGVPYDFEPHNTLTHVVAELCANAVQHGCVPAGPMVLAALDWQTEMRAVVALVKDRQVLEFQRVLLTGASDGRIPHQRIERYRLTRPDRHRQEEQRARSLMFVAAGPVDAMTGHR</sequence>
<protein>
    <recommendedName>
        <fullName evidence="1">Histidine kinase/HSP90-like ATPase domain-containing protein</fullName>
    </recommendedName>
</protein>
<feature type="domain" description="Histidine kinase/HSP90-like ATPase" evidence="1">
    <location>
        <begin position="4"/>
        <end position="85"/>
    </location>
</feature>
<dbReference type="EMBL" id="JAVRFH010000012">
    <property type="protein sequence ID" value="MDT0611477.1"/>
    <property type="molecule type" value="Genomic_DNA"/>
</dbReference>
<dbReference type="RefSeq" id="WP_311572980.1">
    <property type="nucleotide sequence ID" value="NZ_JAVRFH010000012.1"/>
</dbReference>
<evidence type="ECO:0000313" key="3">
    <source>
        <dbReference type="Proteomes" id="UP001180724"/>
    </source>
</evidence>
<organism evidence="2 3">
    <name type="scientific">Streptomyces lancefieldiae</name>
    <dbReference type="NCBI Taxonomy" id="3075520"/>
    <lineage>
        <taxon>Bacteria</taxon>
        <taxon>Bacillati</taxon>
        <taxon>Actinomycetota</taxon>
        <taxon>Actinomycetes</taxon>
        <taxon>Kitasatosporales</taxon>
        <taxon>Streptomycetaceae</taxon>
        <taxon>Streptomyces</taxon>
    </lineage>
</organism>